<reference evidence="4" key="2">
    <citation type="submission" date="2025-08" db="UniProtKB">
        <authorList>
            <consortium name="RefSeq"/>
        </authorList>
    </citation>
    <scope>IDENTIFICATION</scope>
    <source>
        <tissue evidence="4">Leaves</tissue>
    </source>
</reference>
<dbReference type="PANTHER" id="PTHR35218">
    <property type="entry name" value="RNASE H DOMAIN-CONTAINING PROTEIN"/>
    <property type="match status" value="1"/>
</dbReference>
<dbReference type="SUPFAM" id="SSF56219">
    <property type="entry name" value="DNase I-like"/>
    <property type="match status" value="1"/>
</dbReference>
<sequence>MKVMVWNCQGAGSPLTVPQLREFNTLLSPDMILMSETKNKQAVMYQIQKKVGMENRYVVDAVNKAGGMAFFWTNSVQVKEVQHTDFTIEILIEDGEARLNWWLVSIYASCEKQVRKKQWDIVTERKKAWGDKVIIIGDFNDIKCKEEKWGGRDRDEWTFTDFREFIRRNTLVDIGYEGLPWTWRNSWDEDFEIKERLDRGFCTPEWLEVFANAKCTHVENWASDHSILLLDTCPANRRRKRRFYFDKRWVQYEEVHKLINDAWNTTCEGSKMYKVTKRITSCRIHLLKWHKRKIGNAKKKIAEIKEELEKKKKQPWITGKGEIANLKTQLTKAYQEEEMFWSQKARLQWLREGDKNTKYFHAVVNGRRRACRMNQIQKGDGSWTKSEQEVGKEIANYYRQLFTASIAATREDSIREILEGIPTTITEQMNKTLIKFVDEKD</sequence>
<reference evidence="3" key="1">
    <citation type="journal article" date="2025" name="Foods">
        <title>Unveiling the Microbial Signatures of Arabica Coffee Cherries: Insights into Ripeness Specific Diversity, Functional Traits, and Implications for Quality and Safety.</title>
        <authorList>
            <consortium name="RefSeq"/>
            <person name="Tenea G.N."/>
            <person name="Cifuentes V."/>
            <person name="Reyes P."/>
            <person name="Cevallos-Vallejos M."/>
        </authorList>
    </citation>
    <scope>NUCLEOTIDE SEQUENCE [LARGE SCALE GENOMIC DNA]</scope>
</reference>
<dbReference type="Gene3D" id="3.60.10.10">
    <property type="entry name" value="Endonuclease/exonuclease/phosphatase"/>
    <property type="match status" value="1"/>
</dbReference>
<name>A0ABM4U665_COFAR</name>
<dbReference type="Proteomes" id="UP001652660">
    <property type="component" value="Chromosome 1c"/>
</dbReference>
<dbReference type="GeneID" id="140005642"/>
<dbReference type="RefSeq" id="XP_071902765.1">
    <property type="nucleotide sequence ID" value="XM_072046664.1"/>
</dbReference>
<keyword evidence="1" id="KW-0175">Coiled coil</keyword>
<gene>
    <name evidence="4" type="primary">LOC140005642</name>
</gene>
<feature type="coiled-coil region" evidence="1">
    <location>
        <begin position="287"/>
        <end position="314"/>
    </location>
</feature>
<evidence type="ECO:0000313" key="3">
    <source>
        <dbReference type="Proteomes" id="UP001652660"/>
    </source>
</evidence>
<evidence type="ECO:0000259" key="2">
    <source>
        <dbReference type="Pfam" id="PF03372"/>
    </source>
</evidence>
<protein>
    <recommendedName>
        <fullName evidence="2">Endonuclease/exonuclease/phosphatase domain-containing protein</fullName>
    </recommendedName>
</protein>
<dbReference type="InterPro" id="IPR036691">
    <property type="entry name" value="Endo/exonu/phosph_ase_sf"/>
</dbReference>
<accession>A0ABM4U665</accession>
<evidence type="ECO:0000256" key="1">
    <source>
        <dbReference type="SAM" id="Coils"/>
    </source>
</evidence>
<proteinExistence type="predicted"/>
<organism evidence="3 4">
    <name type="scientific">Coffea arabica</name>
    <name type="common">Arabian coffee</name>
    <dbReference type="NCBI Taxonomy" id="13443"/>
    <lineage>
        <taxon>Eukaryota</taxon>
        <taxon>Viridiplantae</taxon>
        <taxon>Streptophyta</taxon>
        <taxon>Embryophyta</taxon>
        <taxon>Tracheophyta</taxon>
        <taxon>Spermatophyta</taxon>
        <taxon>Magnoliopsida</taxon>
        <taxon>eudicotyledons</taxon>
        <taxon>Gunneridae</taxon>
        <taxon>Pentapetalae</taxon>
        <taxon>asterids</taxon>
        <taxon>lamiids</taxon>
        <taxon>Gentianales</taxon>
        <taxon>Rubiaceae</taxon>
        <taxon>Ixoroideae</taxon>
        <taxon>Gardenieae complex</taxon>
        <taxon>Bertiereae - Coffeeae clade</taxon>
        <taxon>Coffeeae</taxon>
        <taxon>Coffea</taxon>
    </lineage>
</organism>
<dbReference type="InterPro" id="IPR005135">
    <property type="entry name" value="Endo/exonuclease/phosphatase"/>
</dbReference>
<evidence type="ECO:0000313" key="4">
    <source>
        <dbReference type="RefSeq" id="XP_071902765.1"/>
    </source>
</evidence>
<feature type="domain" description="Endonuclease/exonuclease/phosphatase" evidence="2">
    <location>
        <begin position="4"/>
        <end position="225"/>
    </location>
</feature>
<dbReference type="PANTHER" id="PTHR35218:SF9">
    <property type="entry name" value="ENDONUCLEASE_EXONUCLEASE_PHOSPHATASE DOMAIN-CONTAINING PROTEIN"/>
    <property type="match status" value="1"/>
</dbReference>
<keyword evidence="3" id="KW-1185">Reference proteome</keyword>
<dbReference type="Pfam" id="PF03372">
    <property type="entry name" value="Exo_endo_phos"/>
    <property type="match status" value="1"/>
</dbReference>